<dbReference type="GeneID" id="117645791"/>
<keyword evidence="2" id="KW-1185">Reference proteome</keyword>
<reference evidence="3" key="1">
    <citation type="submission" date="2025-08" db="UniProtKB">
        <authorList>
            <consortium name="RefSeq"/>
        </authorList>
    </citation>
    <scope>IDENTIFICATION</scope>
    <source>
        <tissue evidence="3">Total insect</tissue>
    </source>
</reference>
<dbReference type="PROSITE" id="PS00028">
    <property type="entry name" value="ZINC_FINGER_C2H2_1"/>
    <property type="match status" value="2"/>
</dbReference>
<protein>
    <submittedName>
        <fullName evidence="3">Uncharacterized protein LOC117645791</fullName>
    </submittedName>
</protein>
<dbReference type="KEGG" id="tpal:117645791"/>
<feature type="domain" description="C2H2-type" evidence="1">
    <location>
        <begin position="53"/>
        <end position="74"/>
    </location>
</feature>
<evidence type="ECO:0000313" key="2">
    <source>
        <dbReference type="Proteomes" id="UP000515158"/>
    </source>
</evidence>
<proteinExistence type="predicted"/>
<gene>
    <name evidence="3" type="primary">LOC117645791</name>
</gene>
<dbReference type="RefSeq" id="XP_034242106.1">
    <property type="nucleotide sequence ID" value="XM_034386215.1"/>
</dbReference>
<dbReference type="SMART" id="SM00355">
    <property type="entry name" value="ZnF_C2H2"/>
    <property type="match status" value="5"/>
</dbReference>
<dbReference type="InParanoid" id="A0A6P8YXW8"/>
<accession>A0A6P8YXW8</accession>
<dbReference type="AlphaFoldDB" id="A0A6P8YXW8"/>
<evidence type="ECO:0000313" key="3">
    <source>
        <dbReference type="RefSeq" id="XP_034242106.1"/>
    </source>
</evidence>
<dbReference type="Proteomes" id="UP000515158">
    <property type="component" value="Unplaced"/>
</dbReference>
<organism evidence="3">
    <name type="scientific">Thrips palmi</name>
    <name type="common">Melon thrips</name>
    <dbReference type="NCBI Taxonomy" id="161013"/>
    <lineage>
        <taxon>Eukaryota</taxon>
        <taxon>Metazoa</taxon>
        <taxon>Ecdysozoa</taxon>
        <taxon>Arthropoda</taxon>
        <taxon>Hexapoda</taxon>
        <taxon>Insecta</taxon>
        <taxon>Pterygota</taxon>
        <taxon>Neoptera</taxon>
        <taxon>Paraneoptera</taxon>
        <taxon>Thysanoptera</taxon>
        <taxon>Terebrantia</taxon>
        <taxon>Thripoidea</taxon>
        <taxon>Thripidae</taxon>
        <taxon>Thrips</taxon>
    </lineage>
</organism>
<name>A0A6P8YXW8_THRPL</name>
<sequence>MPFHSWMDHVTHQGITHLSAAERKATCHLCLEICPGGGLEAHLEAHHRGDVECSLCAAHFLGVGGLARHKEDFHRLTPDGRAPPHVHAPVRAAVVGRCTVMGCSSVFVSWKEFVLHFEAQHMKNCSAHSRLCHLCLSCLPNDEAARLHQAKHARSVAHCCKKCSARFWNGKRLNAHISHFHRMV</sequence>
<dbReference type="InterPro" id="IPR013087">
    <property type="entry name" value="Znf_C2H2_type"/>
</dbReference>
<feature type="domain" description="C2H2-type" evidence="1">
    <location>
        <begin position="159"/>
        <end position="181"/>
    </location>
</feature>
<evidence type="ECO:0000259" key="1">
    <source>
        <dbReference type="PROSITE" id="PS00028"/>
    </source>
</evidence>